<dbReference type="Gene3D" id="1.10.357.10">
    <property type="entry name" value="Tetracycline Repressor, domain 2"/>
    <property type="match status" value="1"/>
</dbReference>
<proteinExistence type="predicted"/>
<dbReference type="InterPro" id="IPR009057">
    <property type="entry name" value="Homeodomain-like_sf"/>
</dbReference>
<dbReference type="PROSITE" id="PS50977">
    <property type="entry name" value="HTH_TETR_2"/>
    <property type="match status" value="1"/>
</dbReference>
<evidence type="ECO:0000313" key="5">
    <source>
        <dbReference type="Proteomes" id="UP000616779"/>
    </source>
</evidence>
<keyword evidence="1 2" id="KW-0238">DNA-binding</keyword>
<dbReference type="Pfam" id="PF00440">
    <property type="entry name" value="TetR_N"/>
    <property type="match status" value="1"/>
</dbReference>
<dbReference type="EMBL" id="WHOA01000126">
    <property type="protein sequence ID" value="NOU73478.1"/>
    <property type="molecule type" value="Genomic_DNA"/>
</dbReference>
<gene>
    <name evidence="4" type="ORF">GC098_18975</name>
</gene>
<sequence>MKQEERRQQTTKLLLNSTKELIREKGCHSITMKDIMEKSGLSKGAIFHYVKSKDEIFAWVLQERLEETNERFMNEVDQGRPTFDNPMQKITESLSALEDSQDVTNKVLMYLLGKEDQPMVADVLKQYYERSVHVSKQWIMTGQEHGVIPESVDTEKTAEMFVLLSLGLRLRSSIPLAGTSFNTQDYSLFMRDMLQTNSSQ</sequence>
<reference evidence="4 5" key="1">
    <citation type="submission" date="2019-10" db="EMBL/GenBank/DDBJ databases">
        <title>Description of Paenibacillus terrestris sp. nov.</title>
        <authorList>
            <person name="Carlier A."/>
            <person name="Qi S."/>
        </authorList>
    </citation>
    <scope>NUCLEOTIDE SEQUENCE [LARGE SCALE GENOMIC DNA]</scope>
    <source>
        <strain evidence="4 5">LMG 31458</strain>
    </source>
</reference>
<feature type="DNA-binding region" description="H-T-H motif" evidence="2">
    <location>
        <begin position="31"/>
        <end position="50"/>
    </location>
</feature>
<protein>
    <submittedName>
        <fullName evidence="4">TetR family transcriptional regulator</fullName>
    </submittedName>
</protein>
<dbReference type="InterPro" id="IPR036271">
    <property type="entry name" value="Tet_transcr_reg_TetR-rel_C_sf"/>
</dbReference>
<dbReference type="InterPro" id="IPR050624">
    <property type="entry name" value="HTH-type_Tx_Regulator"/>
</dbReference>
<evidence type="ECO:0000259" key="3">
    <source>
        <dbReference type="PROSITE" id="PS50977"/>
    </source>
</evidence>
<dbReference type="PANTHER" id="PTHR43479:SF11">
    <property type="entry name" value="ACREF_ENVCD OPERON REPRESSOR-RELATED"/>
    <property type="match status" value="1"/>
</dbReference>
<dbReference type="PRINTS" id="PR00455">
    <property type="entry name" value="HTHTETR"/>
</dbReference>
<evidence type="ECO:0000256" key="2">
    <source>
        <dbReference type="PROSITE-ProRule" id="PRU00335"/>
    </source>
</evidence>
<accession>A0ABX1Y0D2</accession>
<evidence type="ECO:0000256" key="1">
    <source>
        <dbReference type="ARBA" id="ARBA00023125"/>
    </source>
</evidence>
<keyword evidence="5" id="KW-1185">Reference proteome</keyword>
<name>A0ABX1Y0D2_9BACL</name>
<dbReference type="SUPFAM" id="SSF48498">
    <property type="entry name" value="Tetracyclin repressor-like, C-terminal domain"/>
    <property type="match status" value="1"/>
</dbReference>
<dbReference type="Proteomes" id="UP000616779">
    <property type="component" value="Unassembled WGS sequence"/>
</dbReference>
<organism evidence="4 5">
    <name type="scientific">Paenibacillus phytorum</name>
    <dbReference type="NCBI Taxonomy" id="2654977"/>
    <lineage>
        <taxon>Bacteria</taxon>
        <taxon>Bacillati</taxon>
        <taxon>Bacillota</taxon>
        <taxon>Bacilli</taxon>
        <taxon>Bacillales</taxon>
        <taxon>Paenibacillaceae</taxon>
        <taxon>Paenibacillus</taxon>
    </lineage>
</organism>
<dbReference type="RefSeq" id="WP_171644898.1">
    <property type="nucleotide sequence ID" value="NZ_WHOA01000126.1"/>
</dbReference>
<evidence type="ECO:0000313" key="4">
    <source>
        <dbReference type="EMBL" id="NOU73478.1"/>
    </source>
</evidence>
<dbReference type="InterPro" id="IPR001647">
    <property type="entry name" value="HTH_TetR"/>
</dbReference>
<dbReference type="PANTHER" id="PTHR43479">
    <property type="entry name" value="ACREF/ENVCD OPERON REPRESSOR-RELATED"/>
    <property type="match status" value="1"/>
</dbReference>
<comment type="caution">
    <text evidence="4">The sequence shown here is derived from an EMBL/GenBank/DDBJ whole genome shotgun (WGS) entry which is preliminary data.</text>
</comment>
<dbReference type="SUPFAM" id="SSF46689">
    <property type="entry name" value="Homeodomain-like"/>
    <property type="match status" value="1"/>
</dbReference>
<feature type="domain" description="HTH tetR-type" evidence="3">
    <location>
        <begin position="8"/>
        <end position="68"/>
    </location>
</feature>